<dbReference type="Proteomes" id="UP000037594">
    <property type="component" value="Unassembled WGS sequence"/>
</dbReference>
<dbReference type="Gene3D" id="3.30.2390.20">
    <property type="entry name" value="Type VII secretion system EccB, repeat 1 domain"/>
    <property type="match status" value="1"/>
</dbReference>
<organism evidence="12 13">
    <name type="scientific">Mycolicibacterium conceptionense</name>
    <dbReference type="NCBI Taxonomy" id="451644"/>
    <lineage>
        <taxon>Bacteria</taxon>
        <taxon>Bacillati</taxon>
        <taxon>Actinomycetota</taxon>
        <taxon>Actinomycetes</taxon>
        <taxon>Mycobacteriales</taxon>
        <taxon>Mycobacteriaceae</taxon>
        <taxon>Mycolicibacterium</taxon>
    </lineage>
</organism>
<dbReference type="InterPro" id="IPR007795">
    <property type="entry name" value="T7SS_EccB"/>
</dbReference>
<evidence type="ECO:0000256" key="11">
    <source>
        <dbReference type="SAM" id="Phobius"/>
    </source>
</evidence>
<evidence type="ECO:0000256" key="2">
    <source>
        <dbReference type="ARBA" id="ARBA00008149"/>
    </source>
</evidence>
<dbReference type="PATRIC" id="fig|451644.5.peg.4717"/>
<dbReference type="InterPro" id="IPR042485">
    <property type="entry name" value="T7SS_EccB_R3"/>
</dbReference>
<keyword evidence="8 11" id="KW-1133">Transmembrane helix</keyword>
<evidence type="ECO:0000256" key="5">
    <source>
        <dbReference type="ARBA" id="ARBA00022741"/>
    </source>
</evidence>
<dbReference type="InterPro" id="IPR044857">
    <property type="entry name" value="T7SS_EccB_R1"/>
</dbReference>
<dbReference type="GO" id="GO:0016787">
    <property type="term" value="F:hydrolase activity"/>
    <property type="evidence" value="ECO:0007669"/>
    <property type="project" value="UniProtKB-KW"/>
</dbReference>
<dbReference type="PANTHER" id="PTHR40765">
    <property type="entry name" value="ESX-2 SECRETION SYSTEM ATPASE ECCB2"/>
    <property type="match status" value="1"/>
</dbReference>
<evidence type="ECO:0000256" key="4">
    <source>
        <dbReference type="ARBA" id="ARBA00022692"/>
    </source>
</evidence>
<gene>
    <name evidence="12" type="ORF">ACT17_22845</name>
</gene>
<dbReference type="Gene3D" id="2.40.50.910">
    <property type="entry name" value="Type VII secretion system EccB, repeat 3 domain"/>
    <property type="match status" value="1"/>
</dbReference>
<dbReference type="Pfam" id="PF05108">
    <property type="entry name" value="T7SS_ESX1_EccB"/>
    <property type="match status" value="1"/>
</dbReference>
<keyword evidence="9 11" id="KW-0472">Membrane</keyword>
<dbReference type="EMBL" id="LFOD01000025">
    <property type="protein sequence ID" value="KMV15995.1"/>
    <property type="molecule type" value="Genomic_DNA"/>
</dbReference>
<protein>
    <submittedName>
        <fullName evidence="12">Type VII secretion protein</fullName>
    </submittedName>
</protein>
<feature type="region of interest" description="Disordered" evidence="10">
    <location>
        <begin position="509"/>
        <end position="611"/>
    </location>
</feature>
<comment type="subcellular location">
    <subcellularLocation>
        <location evidence="1">Cell membrane</location>
        <topology evidence="1">Single-pass membrane protein</topology>
    </subcellularLocation>
</comment>
<comment type="caution">
    <text evidence="12">The sequence shown here is derived from an EMBL/GenBank/DDBJ whole genome shotgun (WGS) entry which is preliminary data.</text>
</comment>
<evidence type="ECO:0000256" key="7">
    <source>
        <dbReference type="ARBA" id="ARBA00022840"/>
    </source>
</evidence>
<evidence type="ECO:0000256" key="9">
    <source>
        <dbReference type="ARBA" id="ARBA00023136"/>
    </source>
</evidence>
<keyword evidence="4 11" id="KW-0812">Transmembrane</keyword>
<accession>A0A0J8U6C8</accession>
<reference evidence="12 13" key="1">
    <citation type="submission" date="2015-06" db="EMBL/GenBank/DDBJ databases">
        <title>Genome sequence of Mycobacterium conceptionense strain MLE.</title>
        <authorList>
            <person name="Greninger A.L."/>
            <person name="Cunningham G."/>
            <person name="Chiu C.Y."/>
            <person name="Miller S."/>
        </authorList>
    </citation>
    <scope>NUCLEOTIDE SEQUENCE [LARGE SCALE GENOMIC DNA]</scope>
    <source>
        <strain evidence="12 13">MLE</strain>
    </source>
</reference>
<keyword evidence="6" id="KW-0378">Hydrolase</keyword>
<evidence type="ECO:0000256" key="8">
    <source>
        <dbReference type="ARBA" id="ARBA00022989"/>
    </source>
</evidence>
<dbReference type="GO" id="GO:0005524">
    <property type="term" value="F:ATP binding"/>
    <property type="evidence" value="ECO:0007669"/>
    <property type="project" value="UniProtKB-KW"/>
</dbReference>
<dbReference type="PANTHER" id="PTHR40765:SF2">
    <property type="entry name" value="ESX-2 SECRETION SYSTEM ATPASE ECCB2"/>
    <property type="match status" value="1"/>
</dbReference>
<keyword evidence="7" id="KW-0067">ATP-binding</keyword>
<evidence type="ECO:0000256" key="3">
    <source>
        <dbReference type="ARBA" id="ARBA00022475"/>
    </source>
</evidence>
<keyword evidence="5" id="KW-0547">Nucleotide-binding</keyword>
<dbReference type="GO" id="GO:0005886">
    <property type="term" value="C:plasma membrane"/>
    <property type="evidence" value="ECO:0007669"/>
    <property type="project" value="UniProtKB-SubCell"/>
</dbReference>
<proteinExistence type="inferred from homology"/>
<evidence type="ECO:0000256" key="6">
    <source>
        <dbReference type="ARBA" id="ARBA00022801"/>
    </source>
</evidence>
<dbReference type="GO" id="GO:0005576">
    <property type="term" value="C:extracellular region"/>
    <property type="evidence" value="ECO:0007669"/>
    <property type="project" value="TreeGrafter"/>
</dbReference>
<keyword evidence="3" id="KW-1003">Cell membrane</keyword>
<comment type="similarity">
    <text evidence="2">Belongs to the EccB family.</text>
</comment>
<evidence type="ECO:0000313" key="13">
    <source>
        <dbReference type="Proteomes" id="UP000037594"/>
    </source>
</evidence>
<dbReference type="AlphaFoldDB" id="A0A0J8U6C8"/>
<evidence type="ECO:0000256" key="10">
    <source>
        <dbReference type="SAM" id="MobiDB-lite"/>
    </source>
</evidence>
<feature type="transmembrane region" description="Helical" evidence="11">
    <location>
        <begin position="61"/>
        <end position="81"/>
    </location>
</feature>
<evidence type="ECO:0000313" key="12">
    <source>
        <dbReference type="EMBL" id="KMV15995.1"/>
    </source>
</evidence>
<sequence length="611" mass="62896">MGSPLAGPPTVRKGGAPVKWYLTTGPQIKGYKRELNRVDEAISRQDVRGVGSPLTRLRGSMLLGVAAGVVVLLAAFVVSLLSPKPDAGLSAIVTTRSGGMFVQFNGRMHPVTNLASARLIVGKPEDAKIATDNALRSMPTGPLMGIPNAPNLLTPRAEEKAVWTVCDWRDTAVPLSLLKTGDITTAVIAGDDLLEGGTNLGSDRAVLVKPVSDPSKLWLLYRDTRAEVGRDDYAAQAALGLTPSLIESAVSVSPALLGAIAPSPVLTAPKLTGQGQPSPKVTGSAIGDVLTVATASGSRAFYLVGNGGVQQVSPVLAQMMINTGASQRLVDDPSQVQQLPRVSIVDDSRFPSTVPTLISDPALCWSWSKTKGELTASTRIFTNSRMPITEDGRTSAVNLLPNNGSALQASSSIMRPGYGFYARVTGDANDSVAAEQLIWIDPNGTRFPIDAVLSESGQGGSVSYDPTVKALGFESVAPTPVPWAVAKLYSSGATLSIKNAQVLQGTITPVSQVPNPATDAPKPSQAKPADESGDDPQTSGGEKPASAGGGDPRPVPTGGDDKPAPESGGPTSTTPAPAASASAARSSDKSSSSLRARPTSSSAPARPSAAR</sequence>
<evidence type="ECO:0000256" key="1">
    <source>
        <dbReference type="ARBA" id="ARBA00004162"/>
    </source>
</evidence>
<feature type="compositionally biased region" description="Low complexity" evidence="10">
    <location>
        <begin position="565"/>
        <end position="611"/>
    </location>
</feature>
<name>A0A0J8U6C8_9MYCO</name>
<dbReference type="NCBIfam" id="TIGR03919">
    <property type="entry name" value="T7SS_EccB"/>
    <property type="match status" value="1"/>
</dbReference>